<dbReference type="GO" id="GO:0051301">
    <property type="term" value="P:cell division"/>
    <property type="evidence" value="ECO:0007669"/>
    <property type="project" value="UniProtKB-UniRule"/>
</dbReference>
<comment type="subunit">
    <text evidence="9">Homodimer. Forms a membrane-associated complex with FtsX.</text>
</comment>
<dbReference type="AlphaFoldDB" id="A0A1G1W256"/>
<keyword evidence="5 9" id="KW-0547">Nucleotide-binding</keyword>
<dbReference type="InterPro" id="IPR003593">
    <property type="entry name" value="AAA+_ATPase"/>
</dbReference>
<evidence type="ECO:0000256" key="3">
    <source>
        <dbReference type="ARBA" id="ARBA00022475"/>
    </source>
</evidence>
<evidence type="ECO:0000256" key="4">
    <source>
        <dbReference type="ARBA" id="ARBA00022618"/>
    </source>
</evidence>
<dbReference type="GO" id="GO:0005886">
    <property type="term" value="C:plasma membrane"/>
    <property type="evidence" value="ECO:0007669"/>
    <property type="project" value="UniProtKB-SubCell"/>
</dbReference>
<dbReference type="Gene3D" id="3.40.50.300">
    <property type="entry name" value="P-loop containing nucleotide triphosphate hydrolases"/>
    <property type="match status" value="1"/>
</dbReference>
<keyword evidence="6 9" id="KW-0067">ATP-binding</keyword>
<comment type="caution">
    <text evidence="11">The sequence shown here is derived from an EMBL/GenBank/DDBJ whole genome shotgun (WGS) entry which is preliminary data.</text>
</comment>
<dbReference type="PANTHER" id="PTHR24220">
    <property type="entry name" value="IMPORT ATP-BINDING PROTEIN"/>
    <property type="match status" value="1"/>
</dbReference>
<evidence type="ECO:0000313" key="11">
    <source>
        <dbReference type="EMBL" id="OGY21713.1"/>
    </source>
</evidence>
<keyword evidence="4 9" id="KW-0132">Cell division</keyword>
<dbReference type="InterPro" id="IPR003439">
    <property type="entry name" value="ABC_transporter-like_ATP-bd"/>
</dbReference>
<evidence type="ECO:0000259" key="10">
    <source>
        <dbReference type="PROSITE" id="PS50893"/>
    </source>
</evidence>
<dbReference type="Proteomes" id="UP000176299">
    <property type="component" value="Unassembled WGS sequence"/>
</dbReference>
<evidence type="ECO:0000256" key="5">
    <source>
        <dbReference type="ARBA" id="ARBA00022741"/>
    </source>
</evidence>
<dbReference type="Pfam" id="PF00005">
    <property type="entry name" value="ABC_tran"/>
    <property type="match status" value="1"/>
</dbReference>
<name>A0A1G1W256_9BACT</name>
<keyword evidence="8 9" id="KW-0131">Cell cycle</keyword>
<keyword evidence="3 9" id="KW-1003">Cell membrane</keyword>
<proteinExistence type="inferred from homology"/>
<dbReference type="InterPro" id="IPR005286">
    <property type="entry name" value="Cell_div_FtsE"/>
</dbReference>
<protein>
    <recommendedName>
        <fullName evidence="2 9">Cell division ATP-binding protein FtsE</fullName>
    </recommendedName>
</protein>
<dbReference type="GO" id="GO:0005524">
    <property type="term" value="F:ATP binding"/>
    <property type="evidence" value="ECO:0007669"/>
    <property type="project" value="UniProtKB-UniRule"/>
</dbReference>
<evidence type="ECO:0000313" key="12">
    <source>
        <dbReference type="Proteomes" id="UP000176299"/>
    </source>
</evidence>
<organism evidence="11 12">
    <name type="scientific">Candidatus Woykebacteria bacterium GWA1_44_8</name>
    <dbReference type="NCBI Taxonomy" id="1802591"/>
    <lineage>
        <taxon>Bacteria</taxon>
        <taxon>Candidatus Woykeibacteriota</taxon>
    </lineage>
</organism>
<comment type="subcellular location">
    <subcellularLocation>
        <location evidence="9">Cell membrane</location>
        <topology evidence="9">Peripheral membrane protein</topology>
        <orientation evidence="9">Cytoplasmic side</orientation>
    </subcellularLocation>
</comment>
<comment type="similarity">
    <text evidence="1 9">Belongs to the ABC transporter superfamily.</text>
</comment>
<reference evidence="11 12" key="1">
    <citation type="journal article" date="2016" name="Nat. Commun.">
        <title>Thousands of microbial genomes shed light on interconnected biogeochemical processes in an aquifer system.</title>
        <authorList>
            <person name="Anantharaman K."/>
            <person name="Brown C.T."/>
            <person name="Hug L.A."/>
            <person name="Sharon I."/>
            <person name="Castelle C.J."/>
            <person name="Probst A.J."/>
            <person name="Thomas B.C."/>
            <person name="Singh A."/>
            <person name="Wilkins M.J."/>
            <person name="Karaoz U."/>
            <person name="Brodie E.L."/>
            <person name="Williams K.H."/>
            <person name="Hubbard S.S."/>
            <person name="Banfield J.F."/>
        </authorList>
    </citation>
    <scope>NUCLEOTIDE SEQUENCE [LARGE SCALE GENOMIC DNA]</scope>
</reference>
<evidence type="ECO:0000256" key="2">
    <source>
        <dbReference type="ARBA" id="ARBA00020019"/>
    </source>
</evidence>
<dbReference type="SMART" id="SM00382">
    <property type="entry name" value="AAA"/>
    <property type="match status" value="1"/>
</dbReference>
<evidence type="ECO:0000256" key="9">
    <source>
        <dbReference type="RuleBase" id="RU365094"/>
    </source>
</evidence>
<evidence type="ECO:0000256" key="6">
    <source>
        <dbReference type="ARBA" id="ARBA00022840"/>
    </source>
</evidence>
<dbReference type="EMBL" id="MHCN01000011">
    <property type="protein sequence ID" value="OGY21713.1"/>
    <property type="molecule type" value="Genomic_DNA"/>
</dbReference>
<dbReference type="GO" id="GO:0022857">
    <property type="term" value="F:transmembrane transporter activity"/>
    <property type="evidence" value="ECO:0007669"/>
    <property type="project" value="TreeGrafter"/>
</dbReference>
<dbReference type="NCBIfam" id="TIGR02673">
    <property type="entry name" value="FtsE"/>
    <property type="match status" value="1"/>
</dbReference>
<dbReference type="InterPro" id="IPR027417">
    <property type="entry name" value="P-loop_NTPase"/>
</dbReference>
<dbReference type="PANTHER" id="PTHR24220:SF470">
    <property type="entry name" value="CELL DIVISION ATP-BINDING PROTEIN FTSE"/>
    <property type="match status" value="1"/>
</dbReference>
<gene>
    <name evidence="9" type="primary">ftsE</name>
    <name evidence="11" type="ORF">A2113_04130</name>
</gene>
<evidence type="ECO:0000256" key="7">
    <source>
        <dbReference type="ARBA" id="ARBA00023136"/>
    </source>
</evidence>
<dbReference type="PROSITE" id="PS50893">
    <property type="entry name" value="ABC_TRANSPORTER_2"/>
    <property type="match status" value="1"/>
</dbReference>
<evidence type="ECO:0000256" key="1">
    <source>
        <dbReference type="ARBA" id="ARBA00005417"/>
    </source>
</evidence>
<dbReference type="SUPFAM" id="SSF52540">
    <property type="entry name" value="P-loop containing nucleoside triphosphate hydrolases"/>
    <property type="match status" value="1"/>
</dbReference>
<keyword evidence="7 9" id="KW-0472">Membrane</keyword>
<comment type="function">
    <text evidence="9">Part of the ABC transporter FtsEX involved in cellular division.</text>
</comment>
<dbReference type="FunFam" id="3.40.50.300:FF:000056">
    <property type="entry name" value="Cell division ATP-binding protein FtsE"/>
    <property type="match status" value="1"/>
</dbReference>
<sequence>MIAFHDVSKQYDSLVALADVSFEVADAEFVFLVGPTGAGKSTILKLVIREELPSSGKVFVDSLEVSSLPSSRIPHLRRQVGTIFQDFKLLPQRTVAENVAFPLEILGLPDREIDKTTKEILELVNLEHKANHFPSQLSGGESQRTAIARAMVMRPEIILADEPTGNLDARSAWEVMQLLGRLNNLGTTVIMATHNIDITSSLPHRKLELQKGRVVHDTKQKGSKQKNK</sequence>
<dbReference type="STRING" id="1802591.A2113_04130"/>
<evidence type="ECO:0000256" key="8">
    <source>
        <dbReference type="ARBA" id="ARBA00023306"/>
    </source>
</evidence>
<feature type="domain" description="ABC transporter" evidence="10">
    <location>
        <begin position="2"/>
        <end position="228"/>
    </location>
</feature>
<accession>A0A1G1W256</accession>
<dbReference type="GO" id="GO:0016887">
    <property type="term" value="F:ATP hydrolysis activity"/>
    <property type="evidence" value="ECO:0007669"/>
    <property type="project" value="InterPro"/>
</dbReference>
<dbReference type="InterPro" id="IPR015854">
    <property type="entry name" value="ABC_transpr_LolD-like"/>
</dbReference>